<feature type="region of interest" description="Disordered" evidence="1">
    <location>
        <begin position="58"/>
        <end position="83"/>
    </location>
</feature>
<accession>A0A1N7MA41</accession>
<organism evidence="3 4">
    <name type="scientific">Thalassolituus maritimus</name>
    <dbReference type="NCBI Taxonomy" id="484498"/>
    <lineage>
        <taxon>Bacteria</taxon>
        <taxon>Pseudomonadati</taxon>
        <taxon>Pseudomonadota</taxon>
        <taxon>Gammaproteobacteria</taxon>
        <taxon>Oceanospirillales</taxon>
        <taxon>Oceanospirillaceae</taxon>
        <taxon>Thalassolituus</taxon>
    </lineage>
</organism>
<evidence type="ECO:0008006" key="5">
    <source>
        <dbReference type="Google" id="ProtNLM"/>
    </source>
</evidence>
<evidence type="ECO:0000256" key="1">
    <source>
        <dbReference type="SAM" id="MobiDB-lite"/>
    </source>
</evidence>
<dbReference type="OrthoDB" id="1491713at2"/>
<keyword evidence="4" id="KW-1185">Reference proteome</keyword>
<dbReference type="STRING" id="484498.SAMN05421686_10553"/>
<feature type="chain" id="PRO_5012591334" description="DUF3108 domain-containing protein" evidence="2">
    <location>
        <begin position="19"/>
        <end position="232"/>
    </location>
</feature>
<evidence type="ECO:0000313" key="4">
    <source>
        <dbReference type="Proteomes" id="UP000185639"/>
    </source>
</evidence>
<dbReference type="RefSeq" id="WP_076515313.1">
    <property type="nucleotide sequence ID" value="NZ_FTOH01000005.1"/>
</dbReference>
<keyword evidence="2" id="KW-0732">Signal</keyword>
<dbReference type="EMBL" id="FTOH01000005">
    <property type="protein sequence ID" value="SIS82937.1"/>
    <property type="molecule type" value="Genomic_DNA"/>
</dbReference>
<dbReference type="AlphaFoldDB" id="A0A1N7MA41"/>
<sequence>MIKYLTTALLVSLSSLLAAEESVLSYRGDAFSLEGGELLYTEYHELTTKDGRPVARETRYQTSDTEEFAQKRNQYGENPAAPDFNLNDTRYGYSEKVTYDNGKWRVSYSEPDESEKGTLGSPDYTPVIDAGFDEFVRSVWPKLLKDKTVRFSFAVPSRLEWVNFRLIPLQRKEGKLTVEMRLSSRLLSWLLEPVELTYDEKTQRLLTYRGLTNIRDKDGEGIKAEIRYTYPD</sequence>
<gene>
    <name evidence="3" type="ORF">SAMN05421686_10553</name>
</gene>
<dbReference type="Proteomes" id="UP000185639">
    <property type="component" value="Unassembled WGS sequence"/>
</dbReference>
<proteinExistence type="predicted"/>
<feature type="signal peptide" evidence="2">
    <location>
        <begin position="1"/>
        <end position="18"/>
    </location>
</feature>
<name>A0A1N7MA41_9GAMM</name>
<evidence type="ECO:0000256" key="2">
    <source>
        <dbReference type="SAM" id="SignalP"/>
    </source>
</evidence>
<reference evidence="4" key="1">
    <citation type="submission" date="2017-01" db="EMBL/GenBank/DDBJ databases">
        <authorList>
            <person name="Varghese N."/>
            <person name="Submissions S."/>
        </authorList>
    </citation>
    <scope>NUCLEOTIDE SEQUENCE [LARGE SCALE GENOMIC DNA]</scope>
    <source>
        <strain evidence="4">DSM 24913</strain>
    </source>
</reference>
<protein>
    <recommendedName>
        <fullName evidence="5">DUF3108 domain-containing protein</fullName>
    </recommendedName>
</protein>
<evidence type="ECO:0000313" key="3">
    <source>
        <dbReference type="EMBL" id="SIS82937.1"/>
    </source>
</evidence>